<keyword evidence="3 6" id="KW-0731">Sigma factor</keyword>
<feature type="domain" description="RNA polymerase sigma-70 region 2" evidence="7">
    <location>
        <begin position="52"/>
        <end position="113"/>
    </location>
</feature>
<dbReference type="InterPro" id="IPR014284">
    <property type="entry name" value="RNA_pol_sigma-70_dom"/>
</dbReference>
<dbReference type="PROSITE" id="PS01063">
    <property type="entry name" value="SIGMA70_ECF"/>
    <property type="match status" value="1"/>
</dbReference>
<dbReference type="Pfam" id="PF04542">
    <property type="entry name" value="Sigma70_r2"/>
    <property type="match status" value="1"/>
</dbReference>
<dbReference type="GO" id="GO:0016987">
    <property type="term" value="F:sigma factor activity"/>
    <property type="evidence" value="ECO:0007669"/>
    <property type="project" value="UniProtKB-KW"/>
</dbReference>
<keyword evidence="2 6" id="KW-0805">Transcription regulation</keyword>
<dbReference type="InterPro" id="IPR036388">
    <property type="entry name" value="WH-like_DNA-bd_sf"/>
</dbReference>
<dbReference type="Gene3D" id="1.10.1740.10">
    <property type="match status" value="1"/>
</dbReference>
<dbReference type="InterPro" id="IPR013325">
    <property type="entry name" value="RNA_pol_sigma_r2"/>
</dbReference>
<evidence type="ECO:0000256" key="6">
    <source>
        <dbReference type="RuleBase" id="RU000716"/>
    </source>
</evidence>
<reference evidence="9 10" key="1">
    <citation type="submission" date="2018-05" db="EMBL/GenBank/DDBJ databases">
        <title>Genomic Encyclopedia of Type Strains, Phase IV (KMG-IV): sequencing the most valuable type-strain genomes for metagenomic binning, comparative biology and taxonomic classification.</title>
        <authorList>
            <person name="Goeker M."/>
        </authorList>
    </citation>
    <scope>NUCLEOTIDE SEQUENCE [LARGE SCALE GENOMIC DNA]</scope>
    <source>
        <strain evidence="9 10">DSM 3183</strain>
    </source>
</reference>
<evidence type="ECO:0000256" key="1">
    <source>
        <dbReference type="ARBA" id="ARBA00010641"/>
    </source>
</evidence>
<dbReference type="InterPro" id="IPR013324">
    <property type="entry name" value="RNA_pol_sigma_r3/r4-like"/>
</dbReference>
<dbReference type="EMBL" id="QJJM01000007">
    <property type="protein sequence ID" value="PXW75164.1"/>
    <property type="molecule type" value="Genomic_DNA"/>
</dbReference>
<dbReference type="InterPro" id="IPR013249">
    <property type="entry name" value="RNA_pol_sigma70_r4_t2"/>
</dbReference>
<comment type="caution">
    <text evidence="9">The sequence shown here is derived from an EMBL/GenBank/DDBJ whole genome shotgun (WGS) entry which is preliminary data.</text>
</comment>
<evidence type="ECO:0000313" key="9">
    <source>
        <dbReference type="EMBL" id="PXW75164.1"/>
    </source>
</evidence>
<evidence type="ECO:0000259" key="8">
    <source>
        <dbReference type="Pfam" id="PF08281"/>
    </source>
</evidence>
<keyword evidence="5 6" id="KW-0804">Transcription</keyword>
<name>A0A2V3V265_9SPHN</name>
<dbReference type="GO" id="GO:0003677">
    <property type="term" value="F:DNA binding"/>
    <property type="evidence" value="ECO:0007669"/>
    <property type="project" value="UniProtKB-KW"/>
</dbReference>
<dbReference type="CDD" id="cd06171">
    <property type="entry name" value="Sigma70_r4"/>
    <property type="match status" value="1"/>
</dbReference>
<dbReference type="InterPro" id="IPR007627">
    <property type="entry name" value="RNA_pol_sigma70_r2"/>
</dbReference>
<dbReference type="Pfam" id="PF08281">
    <property type="entry name" value="Sigma70_r4_2"/>
    <property type="match status" value="1"/>
</dbReference>
<evidence type="ECO:0000256" key="3">
    <source>
        <dbReference type="ARBA" id="ARBA00023082"/>
    </source>
</evidence>
<organism evidence="9 10">
    <name type="scientific">Blastomonas natatoria</name>
    <dbReference type="NCBI Taxonomy" id="34015"/>
    <lineage>
        <taxon>Bacteria</taxon>
        <taxon>Pseudomonadati</taxon>
        <taxon>Pseudomonadota</taxon>
        <taxon>Alphaproteobacteria</taxon>
        <taxon>Sphingomonadales</taxon>
        <taxon>Sphingomonadaceae</taxon>
        <taxon>Blastomonas</taxon>
    </lineage>
</organism>
<accession>A0A2V3V265</accession>
<sequence>MSNRHCFRGRWPREHPLTPASIERRADLQAALLRVAQQDREALRTVYAMTSAKLHGVCLRICIDRGAAEDVLQNVYLKVWQRAGSFDPAKASAIAWLCAIARNAAIDWRRSQRYEDPLPVDLAETLVDVDADPSAALSQDSERAQIFRCLGELEPARASAIKAGFYQGLSYPEIAEAMDKPVGTVKSWIRRGLMQLKECLSREQ</sequence>
<dbReference type="PANTHER" id="PTHR43133:SF62">
    <property type="entry name" value="RNA POLYMERASE SIGMA FACTOR SIGZ"/>
    <property type="match status" value="1"/>
</dbReference>
<evidence type="ECO:0000256" key="5">
    <source>
        <dbReference type="ARBA" id="ARBA00023163"/>
    </source>
</evidence>
<evidence type="ECO:0000313" key="10">
    <source>
        <dbReference type="Proteomes" id="UP000248014"/>
    </source>
</evidence>
<dbReference type="NCBIfam" id="TIGR02937">
    <property type="entry name" value="sigma70-ECF"/>
    <property type="match status" value="1"/>
</dbReference>
<proteinExistence type="inferred from homology"/>
<dbReference type="Gene3D" id="1.10.10.10">
    <property type="entry name" value="Winged helix-like DNA-binding domain superfamily/Winged helix DNA-binding domain"/>
    <property type="match status" value="1"/>
</dbReference>
<evidence type="ECO:0000256" key="2">
    <source>
        <dbReference type="ARBA" id="ARBA00023015"/>
    </source>
</evidence>
<evidence type="ECO:0000259" key="7">
    <source>
        <dbReference type="Pfam" id="PF04542"/>
    </source>
</evidence>
<dbReference type="SUPFAM" id="SSF88946">
    <property type="entry name" value="Sigma2 domain of RNA polymerase sigma factors"/>
    <property type="match status" value="1"/>
</dbReference>
<gene>
    <name evidence="9" type="ORF">C7451_107133</name>
</gene>
<protein>
    <recommendedName>
        <fullName evidence="6">RNA polymerase sigma factor</fullName>
    </recommendedName>
</protein>
<dbReference type="InterPro" id="IPR000838">
    <property type="entry name" value="RNA_pol_sigma70_ECF_CS"/>
</dbReference>
<dbReference type="AlphaFoldDB" id="A0A2V3V265"/>
<dbReference type="PANTHER" id="PTHR43133">
    <property type="entry name" value="RNA POLYMERASE ECF-TYPE SIGMA FACTO"/>
    <property type="match status" value="1"/>
</dbReference>
<comment type="similarity">
    <text evidence="1 6">Belongs to the sigma-70 factor family. ECF subfamily.</text>
</comment>
<evidence type="ECO:0000256" key="4">
    <source>
        <dbReference type="ARBA" id="ARBA00023125"/>
    </source>
</evidence>
<dbReference type="SUPFAM" id="SSF88659">
    <property type="entry name" value="Sigma3 and sigma4 domains of RNA polymerase sigma factors"/>
    <property type="match status" value="1"/>
</dbReference>
<dbReference type="GO" id="GO:0006352">
    <property type="term" value="P:DNA-templated transcription initiation"/>
    <property type="evidence" value="ECO:0007669"/>
    <property type="project" value="InterPro"/>
</dbReference>
<keyword evidence="4 6" id="KW-0238">DNA-binding</keyword>
<feature type="domain" description="RNA polymerase sigma factor 70 region 4 type 2" evidence="8">
    <location>
        <begin position="144"/>
        <end position="196"/>
    </location>
</feature>
<keyword evidence="10" id="KW-1185">Reference proteome</keyword>
<dbReference type="Proteomes" id="UP000248014">
    <property type="component" value="Unassembled WGS sequence"/>
</dbReference>
<dbReference type="InterPro" id="IPR039425">
    <property type="entry name" value="RNA_pol_sigma-70-like"/>
</dbReference>